<sequence>MSAKMDEANTSQADDAVMTLVYEGHATLSWGQPPEYMAKSIENAIGDQMSADYYFRGSFGSPLSKALIEFMDYDMNDTKVCLWRNTFIAPFLVWTTGCQESPSWCAATRQRINQGSTGLVHRATSEARRSFYFGQSGTGLFSMSTPNHTNWKNMSAVNRHHRGS</sequence>
<gene>
    <name evidence="1" type="ORF">T310_9645</name>
</gene>
<evidence type="ECO:0000313" key="1">
    <source>
        <dbReference type="EMBL" id="KKA16744.1"/>
    </source>
</evidence>
<protein>
    <submittedName>
        <fullName evidence="1">Uncharacterized protein</fullName>
    </submittedName>
</protein>
<dbReference type="GeneID" id="25321577"/>
<dbReference type="RefSeq" id="XP_013323356.1">
    <property type="nucleotide sequence ID" value="XM_013467902.1"/>
</dbReference>
<dbReference type="Proteomes" id="UP000053958">
    <property type="component" value="Unassembled WGS sequence"/>
</dbReference>
<name>A0A0F4YF25_RASE3</name>
<dbReference type="EMBL" id="LASV01000737">
    <property type="protein sequence ID" value="KKA16744.1"/>
    <property type="molecule type" value="Genomic_DNA"/>
</dbReference>
<evidence type="ECO:0000313" key="2">
    <source>
        <dbReference type="Proteomes" id="UP000053958"/>
    </source>
</evidence>
<dbReference type="AlphaFoldDB" id="A0A0F4YF25"/>
<accession>A0A0F4YF25</accession>
<reference evidence="1 2" key="1">
    <citation type="submission" date="2015-04" db="EMBL/GenBank/DDBJ databases">
        <authorList>
            <person name="Heijne W.H."/>
            <person name="Fedorova N.D."/>
            <person name="Nierman W.C."/>
            <person name="Vollebregt A.W."/>
            <person name="Zhao Z."/>
            <person name="Wu L."/>
            <person name="Kumar M."/>
            <person name="Stam H."/>
            <person name="van den Berg M.A."/>
            <person name="Pel H.J."/>
        </authorList>
    </citation>
    <scope>NUCLEOTIDE SEQUENCE [LARGE SCALE GENOMIC DNA]</scope>
    <source>
        <strain evidence="1 2">CBS 393.64</strain>
    </source>
</reference>
<keyword evidence="2" id="KW-1185">Reference proteome</keyword>
<organism evidence="1 2">
    <name type="scientific">Rasamsonia emersonii (strain ATCC 16479 / CBS 393.64 / IMI 116815)</name>
    <dbReference type="NCBI Taxonomy" id="1408163"/>
    <lineage>
        <taxon>Eukaryota</taxon>
        <taxon>Fungi</taxon>
        <taxon>Dikarya</taxon>
        <taxon>Ascomycota</taxon>
        <taxon>Pezizomycotina</taxon>
        <taxon>Eurotiomycetes</taxon>
        <taxon>Eurotiomycetidae</taxon>
        <taxon>Eurotiales</taxon>
        <taxon>Trichocomaceae</taxon>
        <taxon>Rasamsonia</taxon>
    </lineage>
</organism>
<proteinExistence type="predicted"/>
<comment type="caution">
    <text evidence="1">The sequence shown here is derived from an EMBL/GenBank/DDBJ whole genome shotgun (WGS) entry which is preliminary data.</text>
</comment>